<dbReference type="RefSeq" id="WP_147921696.1">
    <property type="nucleotide sequence ID" value="NZ_VRTY01000033.1"/>
</dbReference>
<feature type="region of interest" description="Disordered" evidence="1">
    <location>
        <begin position="255"/>
        <end position="274"/>
    </location>
</feature>
<keyword evidence="2" id="KW-0812">Transmembrane</keyword>
<evidence type="ECO:0000256" key="2">
    <source>
        <dbReference type="SAM" id="Phobius"/>
    </source>
</evidence>
<keyword evidence="4" id="KW-1185">Reference proteome</keyword>
<evidence type="ECO:0000256" key="1">
    <source>
        <dbReference type="SAM" id="MobiDB-lite"/>
    </source>
</evidence>
<dbReference type="Proteomes" id="UP000321926">
    <property type="component" value="Unassembled WGS sequence"/>
</dbReference>
<evidence type="ECO:0000313" key="3">
    <source>
        <dbReference type="EMBL" id="TXK46756.1"/>
    </source>
</evidence>
<feature type="transmembrane region" description="Helical" evidence="2">
    <location>
        <begin position="223"/>
        <end position="245"/>
    </location>
</feature>
<name>A0A5C8KAQ9_9BACT</name>
<accession>A0A5C8KAQ9</accession>
<protein>
    <submittedName>
        <fullName evidence="3">Uncharacterized protein</fullName>
    </submittedName>
</protein>
<dbReference type="AlphaFoldDB" id="A0A5C8KAQ9"/>
<organism evidence="3 4">
    <name type="scientific">Pontibacter qinzhouensis</name>
    <dbReference type="NCBI Taxonomy" id="2603253"/>
    <lineage>
        <taxon>Bacteria</taxon>
        <taxon>Pseudomonadati</taxon>
        <taxon>Bacteroidota</taxon>
        <taxon>Cytophagia</taxon>
        <taxon>Cytophagales</taxon>
        <taxon>Hymenobacteraceae</taxon>
        <taxon>Pontibacter</taxon>
    </lineage>
</organism>
<proteinExistence type="predicted"/>
<dbReference type="EMBL" id="VRTY01000033">
    <property type="protein sequence ID" value="TXK46756.1"/>
    <property type="molecule type" value="Genomic_DNA"/>
</dbReference>
<feature type="transmembrane region" description="Helical" evidence="2">
    <location>
        <begin position="51"/>
        <end position="74"/>
    </location>
</feature>
<reference evidence="3 4" key="1">
    <citation type="submission" date="2019-08" db="EMBL/GenBank/DDBJ databases">
        <authorList>
            <person name="Shi S."/>
        </authorList>
    </citation>
    <scope>NUCLEOTIDE SEQUENCE [LARGE SCALE GENOMIC DNA]</scope>
    <source>
        <strain evidence="3 4">GY10130</strain>
    </source>
</reference>
<feature type="transmembrane region" description="Helical" evidence="2">
    <location>
        <begin position="178"/>
        <end position="211"/>
    </location>
</feature>
<keyword evidence="2" id="KW-1133">Transmembrane helix</keyword>
<sequence>MRTLLVKMLQLTVFMQSVGIFLYSRSSGPFIDYLVMEHGFTYEQAFSFENIFAWSTLLVGAAVLLYPATLLLLASACLTFLLAYITVAQGGSAFSSWTLTAHAARYTAPLVLLLFRHGPESKPTLLTCQWLVVVALSLTFATHGLEALARHPDFTDYIISSGANLAGIKISQSAAETLLAGIGIMDIFCALAILSFTNPYILCWMACWGLITGFARVTELGPAMYGEVIIRAAHFVLPLVALLLFKLRHTAAATAAKPGRQKPPSPVTGNLSQQNFYSCQGFPD</sequence>
<gene>
    <name evidence="3" type="ORF">FVR03_10460</name>
</gene>
<dbReference type="OrthoDB" id="839794at2"/>
<feature type="transmembrane region" description="Helical" evidence="2">
    <location>
        <begin position="81"/>
        <end position="104"/>
    </location>
</feature>
<keyword evidence="2" id="KW-0472">Membrane</keyword>
<comment type="caution">
    <text evidence="3">The sequence shown here is derived from an EMBL/GenBank/DDBJ whole genome shotgun (WGS) entry which is preliminary data.</text>
</comment>
<evidence type="ECO:0000313" key="4">
    <source>
        <dbReference type="Proteomes" id="UP000321926"/>
    </source>
</evidence>